<keyword evidence="1" id="KW-0863">Zinc-finger</keyword>
<proteinExistence type="predicted"/>
<sequence>MREVEVSALQHIFNFGTAGSWNQDANSKCDENFGIRQHEVDRFLLLSNEQLKKHKCENCGKEYKWKQGLLNHVRMECGKDPQFHCDICTYKTHRKGNLTRHLILLHKMDPYMKK</sequence>
<organism evidence="3 4">
    <name type="scientific">Periplaneta americana</name>
    <name type="common">American cockroach</name>
    <name type="synonym">Blatta americana</name>
    <dbReference type="NCBI Taxonomy" id="6978"/>
    <lineage>
        <taxon>Eukaryota</taxon>
        <taxon>Metazoa</taxon>
        <taxon>Ecdysozoa</taxon>
        <taxon>Arthropoda</taxon>
        <taxon>Hexapoda</taxon>
        <taxon>Insecta</taxon>
        <taxon>Pterygota</taxon>
        <taxon>Neoptera</taxon>
        <taxon>Polyneoptera</taxon>
        <taxon>Dictyoptera</taxon>
        <taxon>Blattodea</taxon>
        <taxon>Blattoidea</taxon>
        <taxon>Blattidae</taxon>
        <taxon>Blattinae</taxon>
        <taxon>Periplaneta</taxon>
    </lineage>
</organism>
<dbReference type="InterPro" id="IPR036236">
    <property type="entry name" value="Znf_C2H2_sf"/>
</dbReference>
<dbReference type="InterPro" id="IPR013087">
    <property type="entry name" value="Znf_C2H2_type"/>
</dbReference>
<dbReference type="EMBL" id="JAJSOF020000038">
    <property type="protein sequence ID" value="KAJ4427505.1"/>
    <property type="molecule type" value="Genomic_DNA"/>
</dbReference>
<evidence type="ECO:0000313" key="4">
    <source>
        <dbReference type="Proteomes" id="UP001148838"/>
    </source>
</evidence>
<reference evidence="3 4" key="1">
    <citation type="journal article" date="2022" name="Allergy">
        <title>Genome assembly and annotation of Periplaneta americana reveal a comprehensive cockroach allergen profile.</title>
        <authorList>
            <person name="Wang L."/>
            <person name="Xiong Q."/>
            <person name="Saelim N."/>
            <person name="Wang L."/>
            <person name="Nong W."/>
            <person name="Wan A.T."/>
            <person name="Shi M."/>
            <person name="Liu X."/>
            <person name="Cao Q."/>
            <person name="Hui J.H.L."/>
            <person name="Sookrung N."/>
            <person name="Leung T.F."/>
            <person name="Tungtrongchitr A."/>
            <person name="Tsui S.K.W."/>
        </authorList>
    </citation>
    <scope>NUCLEOTIDE SEQUENCE [LARGE SCALE GENOMIC DNA]</scope>
    <source>
        <strain evidence="3">PWHHKU_190912</strain>
    </source>
</reference>
<dbReference type="PROSITE" id="PS50157">
    <property type="entry name" value="ZINC_FINGER_C2H2_2"/>
    <property type="match status" value="1"/>
</dbReference>
<evidence type="ECO:0000259" key="2">
    <source>
        <dbReference type="PROSITE" id="PS50157"/>
    </source>
</evidence>
<keyword evidence="1" id="KW-0479">Metal-binding</keyword>
<name>A0ABQ8S0V8_PERAM</name>
<dbReference type="Proteomes" id="UP001148838">
    <property type="component" value="Unassembled WGS sequence"/>
</dbReference>
<dbReference type="SMART" id="SM00355">
    <property type="entry name" value="ZnF_C2H2"/>
    <property type="match status" value="2"/>
</dbReference>
<dbReference type="Gene3D" id="3.30.160.60">
    <property type="entry name" value="Classic Zinc Finger"/>
    <property type="match status" value="1"/>
</dbReference>
<protein>
    <recommendedName>
        <fullName evidence="2">C2H2-type domain-containing protein</fullName>
    </recommendedName>
</protein>
<accession>A0ABQ8S0V8</accession>
<dbReference type="SUPFAM" id="SSF57667">
    <property type="entry name" value="beta-beta-alpha zinc fingers"/>
    <property type="match status" value="1"/>
</dbReference>
<feature type="domain" description="C2H2-type" evidence="2">
    <location>
        <begin position="54"/>
        <end position="81"/>
    </location>
</feature>
<evidence type="ECO:0000256" key="1">
    <source>
        <dbReference type="PROSITE-ProRule" id="PRU00042"/>
    </source>
</evidence>
<comment type="caution">
    <text evidence="3">The sequence shown here is derived from an EMBL/GenBank/DDBJ whole genome shotgun (WGS) entry which is preliminary data.</text>
</comment>
<evidence type="ECO:0000313" key="3">
    <source>
        <dbReference type="EMBL" id="KAJ4427505.1"/>
    </source>
</evidence>
<keyword evidence="4" id="KW-1185">Reference proteome</keyword>
<keyword evidence="1" id="KW-0862">Zinc</keyword>
<gene>
    <name evidence="3" type="ORF">ANN_25153</name>
</gene>